<evidence type="ECO:0000256" key="2">
    <source>
        <dbReference type="ARBA" id="ARBA00023002"/>
    </source>
</evidence>
<dbReference type="AlphaFoldDB" id="A0A9C7PYP6"/>
<evidence type="ECO:0000313" key="3">
    <source>
        <dbReference type="EMBL" id="GJQ10037.1"/>
    </source>
</evidence>
<dbReference type="Gene3D" id="3.40.50.720">
    <property type="entry name" value="NAD(P)-binding Rossmann-like Domain"/>
    <property type="match status" value="1"/>
</dbReference>
<dbReference type="GO" id="GO:0016616">
    <property type="term" value="F:oxidoreductase activity, acting on the CH-OH group of donors, NAD or NADP as acceptor"/>
    <property type="evidence" value="ECO:0007669"/>
    <property type="project" value="TreeGrafter"/>
</dbReference>
<dbReference type="Proteomes" id="UP001061958">
    <property type="component" value="Unassembled WGS sequence"/>
</dbReference>
<evidence type="ECO:0000313" key="5">
    <source>
        <dbReference type="Proteomes" id="UP001061958"/>
    </source>
</evidence>
<evidence type="ECO:0000313" key="4">
    <source>
        <dbReference type="EMBL" id="GJQ13004.1"/>
    </source>
</evidence>
<accession>A0A9C7PYP6</accession>
<evidence type="ECO:0000256" key="1">
    <source>
        <dbReference type="ARBA" id="ARBA00006484"/>
    </source>
</evidence>
<dbReference type="PRINTS" id="PR00081">
    <property type="entry name" value="GDHRDH"/>
</dbReference>
<dbReference type="EMBL" id="BQMJ01000039">
    <property type="protein sequence ID" value="GJQ13004.1"/>
    <property type="molecule type" value="Genomic_DNA"/>
</dbReference>
<dbReference type="InterPro" id="IPR036291">
    <property type="entry name" value="NAD(P)-bd_dom_sf"/>
</dbReference>
<proteinExistence type="inferred from homology"/>
<comment type="similarity">
    <text evidence="1">Belongs to the short-chain dehydrogenases/reductases (SDR) family.</text>
</comment>
<gene>
    <name evidence="3" type="ORF">GpartN1_g1828.t1</name>
    <name evidence="4" type="ORF">GpartN1_g4795.t1</name>
</gene>
<dbReference type="OrthoDB" id="836at2759"/>
<protein>
    <submittedName>
        <fullName evidence="4">Uncharacterized protein</fullName>
    </submittedName>
</protein>
<dbReference type="InterPro" id="IPR002347">
    <property type="entry name" value="SDR_fam"/>
</dbReference>
<name>A0A9C7PYP6_9RHOD</name>
<dbReference type="Pfam" id="PF13561">
    <property type="entry name" value="adh_short_C2"/>
    <property type="match status" value="1"/>
</dbReference>
<dbReference type="FunFam" id="3.40.50.720:FF:000084">
    <property type="entry name" value="Short-chain dehydrogenase reductase"/>
    <property type="match status" value="1"/>
</dbReference>
<organism evidence="4 5">
    <name type="scientific">Galdieria partita</name>
    <dbReference type="NCBI Taxonomy" id="83374"/>
    <lineage>
        <taxon>Eukaryota</taxon>
        <taxon>Rhodophyta</taxon>
        <taxon>Bangiophyceae</taxon>
        <taxon>Galdieriales</taxon>
        <taxon>Galdieriaceae</taxon>
        <taxon>Galdieria</taxon>
    </lineage>
</organism>
<keyword evidence="2" id="KW-0560">Oxidoreductase</keyword>
<keyword evidence="5" id="KW-1185">Reference proteome</keyword>
<reference evidence="4" key="2">
    <citation type="submission" date="2022-01" db="EMBL/GenBank/DDBJ databases">
        <authorList>
            <person name="Hirooka S."/>
            <person name="Miyagishima S.Y."/>
        </authorList>
    </citation>
    <scope>NUCLEOTIDE SEQUENCE</scope>
    <source>
        <strain evidence="4">NBRC 102759</strain>
    </source>
</reference>
<dbReference type="EMBL" id="BQMJ01000013">
    <property type="protein sequence ID" value="GJQ10037.1"/>
    <property type="molecule type" value="Genomic_DNA"/>
</dbReference>
<dbReference type="SUPFAM" id="SSF51735">
    <property type="entry name" value="NAD(P)-binding Rossmann-fold domains"/>
    <property type="match status" value="1"/>
</dbReference>
<dbReference type="PANTHER" id="PTHR42760">
    <property type="entry name" value="SHORT-CHAIN DEHYDROGENASES/REDUCTASES FAMILY MEMBER"/>
    <property type="match status" value="1"/>
</dbReference>
<dbReference type="PRINTS" id="PR00080">
    <property type="entry name" value="SDRFAMILY"/>
</dbReference>
<dbReference type="PANTHER" id="PTHR42760:SF115">
    <property type="entry name" value="3-OXOACYL-[ACYL-CARRIER-PROTEIN] REDUCTASE FABG"/>
    <property type="match status" value="1"/>
</dbReference>
<sequence length="264" mass="29014">MNSLFQKLALTGKTAIITGGARGIGKNFAKTLAQAGTASVGILDAKGSHDTCDELQQQFPDTRFLPYQVDVSQKESIDEAVDHFANSQGKRLDIACNNAAIIYSGTDASFDAENASLEQWQKTIQVNLTAIFLCCQAEAKWMIPRKYGKIINIASMSGHIVNHPQKHVAYHTAKAGVVHLTRTLGAEWAEKGIHVNCISPGYMDTWQTSFEQVKPLREYWIQLTPAKRLGQVQDLDGPFLLLASDASSFMYGSEIIVDGGYCLW</sequence>
<comment type="caution">
    <text evidence="4">The sequence shown here is derived from an EMBL/GenBank/DDBJ whole genome shotgun (WGS) entry which is preliminary data.</text>
</comment>
<reference evidence="4" key="1">
    <citation type="journal article" date="2022" name="Proc. Natl. Acad. Sci. U.S.A.">
        <title>Life cycle and functional genomics of the unicellular red alga Galdieria for elucidating algal and plant evolution and industrial use.</title>
        <authorList>
            <person name="Hirooka S."/>
            <person name="Itabashi T."/>
            <person name="Ichinose T.M."/>
            <person name="Onuma R."/>
            <person name="Fujiwara T."/>
            <person name="Yamashita S."/>
            <person name="Jong L.W."/>
            <person name="Tomita R."/>
            <person name="Iwane A.H."/>
            <person name="Miyagishima S.Y."/>
        </authorList>
    </citation>
    <scope>NUCLEOTIDE SEQUENCE</scope>
    <source>
        <strain evidence="4">NBRC 102759</strain>
    </source>
</reference>